<proteinExistence type="predicted"/>
<dbReference type="EMBL" id="JBHSNY010000003">
    <property type="protein sequence ID" value="MFC5633776.1"/>
    <property type="molecule type" value="Genomic_DNA"/>
</dbReference>
<dbReference type="Proteomes" id="UP001596154">
    <property type="component" value="Unassembled WGS sequence"/>
</dbReference>
<gene>
    <name evidence="1" type="ORF">ACFPZJ_08210</name>
</gene>
<evidence type="ECO:0000313" key="1">
    <source>
        <dbReference type="EMBL" id="MFC5633776.1"/>
    </source>
</evidence>
<accession>A0ABW0UMJ0</accession>
<comment type="caution">
    <text evidence="1">The sequence shown here is derived from an EMBL/GenBank/DDBJ whole genome shotgun (WGS) entry which is preliminary data.</text>
</comment>
<dbReference type="RefSeq" id="WP_381019139.1">
    <property type="nucleotide sequence ID" value="NZ_JBHSNY010000003.1"/>
</dbReference>
<organism evidence="1 2">
    <name type="scientific">Streptomyces bullii</name>
    <dbReference type="NCBI Taxonomy" id="349910"/>
    <lineage>
        <taxon>Bacteria</taxon>
        <taxon>Bacillati</taxon>
        <taxon>Actinomycetota</taxon>
        <taxon>Actinomycetes</taxon>
        <taxon>Kitasatosporales</taxon>
        <taxon>Streptomycetaceae</taxon>
        <taxon>Streptomyces</taxon>
    </lineage>
</organism>
<reference evidence="2" key="1">
    <citation type="journal article" date="2019" name="Int. J. Syst. Evol. Microbiol.">
        <title>The Global Catalogue of Microorganisms (GCM) 10K type strain sequencing project: providing services to taxonomists for standard genome sequencing and annotation.</title>
        <authorList>
            <consortium name="The Broad Institute Genomics Platform"/>
            <consortium name="The Broad Institute Genome Sequencing Center for Infectious Disease"/>
            <person name="Wu L."/>
            <person name="Ma J."/>
        </authorList>
    </citation>
    <scope>NUCLEOTIDE SEQUENCE [LARGE SCALE GENOMIC DNA]</scope>
    <source>
        <strain evidence="2">CGMCC 4.7248</strain>
    </source>
</reference>
<sequence length="122" mass="13510">MDIDDKGMVLQALQLPSLDGLTEDQVRGAACVWCNVPLPVDAVDLGPQRKKRLDGEYNWFPRGCPKCVGEQAFIALFDHAQTGVCVTCESRSDCPFAVEVRRLMREGWRWSAPATATQEGGR</sequence>
<protein>
    <submittedName>
        <fullName evidence="1">Uncharacterized protein</fullName>
    </submittedName>
</protein>
<name>A0ABW0UMJ0_9ACTN</name>
<keyword evidence="2" id="KW-1185">Reference proteome</keyword>
<evidence type="ECO:0000313" key="2">
    <source>
        <dbReference type="Proteomes" id="UP001596154"/>
    </source>
</evidence>